<feature type="region of interest" description="Disordered" evidence="1">
    <location>
        <begin position="1"/>
        <end position="81"/>
    </location>
</feature>
<feature type="compositionally biased region" description="Acidic residues" evidence="1">
    <location>
        <begin position="36"/>
        <end position="56"/>
    </location>
</feature>
<comment type="caution">
    <text evidence="2">The sequence shown here is derived from an EMBL/GenBank/DDBJ whole genome shotgun (WGS) entry which is preliminary data.</text>
</comment>
<evidence type="ECO:0000313" key="2">
    <source>
        <dbReference type="EMBL" id="GFY92709.1"/>
    </source>
</evidence>
<feature type="compositionally biased region" description="Acidic residues" evidence="1">
    <location>
        <begin position="13"/>
        <end position="28"/>
    </location>
</feature>
<dbReference type="EMBL" id="BJWL01000008">
    <property type="protein sequence ID" value="GFY92709.1"/>
    <property type="molecule type" value="Genomic_DNA"/>
</dbReference>
<organism evidence="2 3">
    <name type="scientific">Actinidia rufa</name>
    <dbReference type="NCBI Taxonomy" id="165716"/>
    <lineage>
        <taxon>Eukaryota</taxon>
        <taxon>Viridiplantae</taxon>
        <taxon>Streptophyta</taxon>
        <taxon>Embryophyta</taxon>
        <taxon>Tracheophyta</taxon>
        <taxon>Spermatophyta</taxon>
        <taxon>Magnoliopsida</taxon>
        <taxon>eudicotyledons</taxon>
        <taxon>Gunneridae</taxon>
        <taxon>Pentapetalae</taxon>
        <taxon>asterids</taxon>
        <taxon>Ericales</taxon>
        <taxon>Actinidiaceae</taxon>
        <taxon>Actinidia</taxon>
    </lineage>
</organism>
<protein>
    <submittedName>
        <fullName evidence="2">Uncharacterized protein</fullName>
    </submittedName>
</protein>
<name>A0A7J0F3A6_9ERIC</name>
<keyword evidence="3" id="KW-1185">Reference proteome</keyword>
<dbReference type="Proteomes" id="UP000585474">
    <property type="component" value="Unassembled WGS sequence"/>
</dbReference>
<accession>A0A7J0F3A6</accession>
<evidence type="ECO:0000313" key="3">
    <source>
        <dbReference type="Proteomes" id="UP000585474"/>
    </source>
</evidence>
<evidence type="ECO:0000256" key="1">
    <source>
        <dbReference type="SAM" id="MobiDB-lite"/>
    </source>
</evidence>
<proteinExistence type="predicted"/>
<reference evidence="2 3" key="1">
    <citation type="submission" date="2019-07" db="EMBL/GenBank/DDBJ databases">
        <title>De Novo Assembly of kiwifruit Actinidia rufa.</title>
        <authorList>
            <person name="Sugita-Konishi S."/>
            <person name="Sato K."/>
            <person name="Mori E."/>
            <person name="Abe Y."/>
            <person name="Kisaki G."/>
            <person name="Hamano K."/>
            <person name="Suezawa K."/>
            <person name="Otani M."/>
            <person name="Fukuda T."/>
            <person name="Manabe T."/>
            <person name="Gomi K."/>
            <person name="Tabuchi M."/>
            <person name="Akimitsu K."/>
            <person name="Kataoka I."/>
        </authorList>
    </citation>
    <scope>NUCLEOTIDE SEQUENCE [LARGE SCALE GENOMIC DNA]</scope>
    <source>
        <strain evidence="3">cv. Fuchu</strain>
    </source>
</reference>
<feature type="compositionally biased region" description="Basic and acidic residues" evidence="1">
    <location>
        <begin position="71"/>
        <end position="81"/>
    </location>
</feature>
<sequence length="81" mass="9661">MGKFSKKPRKEEECDSSSQDDNETEEMLTLENRYDEGDEFSDYSEEEREEDVDGGEQNDIRNDAEMEELEKEFSDLRHQEQ</sequence>
<gene>
    <name evidence="2" type="ORF">Acr_08g0011050</name>
</gene>
<dbReference type="AlphaFoldDB" id="A0A7J0F3A6"/>